<proteinExistence type="predicted"/>
<dbReference type="EMBL" id="CALNXI010000562">
    <property type="protein sequence ID" value="CAH3029272.1"/>
    <property type="molecule type" value="Genomic_DNA"/>
</dbReference>
<reference evidence="3 4" key="1">
    <citation type="submission" date="2022-05" db="EMBL/GenBank/DDBJ databases">
        <authorList>
            <consortium name="Genoscope - CEA"/>
            <person name="William W."/>
        </authorList>
    </citation>
    <scope>NUCLEOTIDE SEQUENCE [LARGE SCALE GENOMIC DNA]</scope>
</reference>
<evidence type="ECO:0000256" key="1">
    <source>
        <dbReference type="SAM" id="MobiDB-lite"/>
    </source>
</evidence>
<feature type="domain" description="DUF6589" evidence="2">
    <location>
        <begin position="323"/>
        <end position="805"/>
    </location>
</feature>
<keyword evidence="4" id="KW-1185">Reference proteome</keyword>
<feature type="region of interest" description="Disordered" evidence="1">
    <location>
        <begin position="1"/>
        <end position="20"/>
    </location>
</feature>
<comment type="caution">
    <text evidence="3">The sequence shown here is derived from an EMBL/GenBank/DDBJ whole genome shotgun (WGS) entry which is preliminary data.</text>
</comment>
<evidence type="ECO:0000313" key="3">
    <source>
        <dbReference type="EMBL" id="CAH3029272.1"/>
    </source>
</evidence>
<evidence type="ECO:0000313" key="4">
    <source>
        <dbReference type="Proteomes" id="UP001159427"/>
    </source>
</evidence>
<evidence type="ECO:0000259" key="2">
    <source>
        <dbReference type="Pfam" id="PF20231"/>
    </source>
</evidence>
<accession>A0ABN8MHU1</accession>
<organism evidence="3 4">
    <name type="scientific">Porites evermanni</name>
    <dbReference type="NCBI Taxonomy" id="104178"/>
    <lineage>
        <taxon>Eukaryota</taxon>
        <taxon>Metazoa</taxon>
        <taxon>Cnidaria</taxon>
        <taxon>Anthozoa</taxon>
        <taxon>Hexacorallia</taxon>
        <taxon>Scleractinia</taxon>
        <taxon>Fungiina</taxon>
        <taxon>Poritidae</taxon>
        <taxon>Porites</taxon>
    </lineage>
</organism>
<dbReference type="Proteomes" id="UP001159427">
    <property type="component" value="Unassembled WGS sequence"/>
</dbReference>
<sequence>PFVTSSPKIKQTNQQKNETKTKVVVEYPSKTVNKTLSGDMEPIVKALAHGPPSRIAKTVLKCKTLRTEIISQVLRVVASEMNELCSKKNPSILRKTSKDDLINFDMKKLCDEWKERAPVFYSFLLTCSSSKHTSSTANWFPSIAIAGSVLLKQRNSHMNASASVLGILIKTGSMEGVLNRLSKLKVTASNYRTLTKMEALGESHDACLQDVRSRITTEKALLDNKNKEFQQLHEQLLKDRKLISPESINARKELTELQKSCHPGFVITFDNIDFHLSRRNMSMSEQNRDVHWVNHGMVENRVSGNHLLTAREKDILDIPNIQFLPSVEDQRRQRMNYVILVSRILVDYFDSFNVFKDVCVRHIPHKYSQEMSVKSRKTPLGIIFKDENINEDMLSILQEFHAYLPQTGEDQFDSQLFAGDQLTVERATNVVASVSNGYSAKDRLEGINLQLGDWHAAVKILDLIYRRFYSCKSDVDQCTLHSDRSLINRRNVTHDPHSNYRADRDFFLLILKSRVVAAAMNALGLEHKNSTPTCFTIPEDISSLSKLKKLDILHEAAGIVVDKFVFKGDGLSSMINDILTTQEKEDIINGQELTDDGRFPCRFQGCPFSFKFDGKSRRKHELTHNPPPVIEESTNLLITSEKPDMESTKRAKTSDDMFNYNCAILTDGLFFLNFLDAVSEGDGQRLMRQYKLLLLYCKADGQHSTKYALESLYQFFLIFALLSPRDAERFVWNRTVNNGGGKGKNIALDLDQEHSNNYLKQAIKNLGPNFNERSVSRICRAEKGTRNLVQTMDRNLQRHSDSGKHSSVSLDRDLSELVKRVVNNRALEELPARQYRHFCSFERNPFKNVEASSIYKWINGHKKNVKIGIKAR</sequence>
<protein>
    <recommendedName>
        <fullName evidence="2">DUF6589 domain-containing protein</fullName>
    </recommendedName>
</protein>
<name>A0ABN8MHU1_9CNID</name>
<feature type="compositionally biased region" description="Polar residues" evidence="1">
    <location>
        <begin position="1"/>
        <end position="16"/>
    </location>
</feature>
<gene>
    <name evidence="3" type="ORF">PEVE_00035866</name>
</gene>
<dbReference type="Pfam" id="PF20231">
    <property type="entry name" value="DUF6589"/>
    <property type="match status" value="1"/>
</dbReference>
<dbReference type="InterPro" id="IPR046496">
    <property type="entry name" value="DUF6589"/>
</dbReference>
<feature type="non-terminal residue" evidence="3">
    <location>
        <position position="1"/>
    </location>
</feature>